<name>A0A1H3TGA6_9PSEU</name>
<gene>
    <name evidence="1" type="ORF">SAMN05216215_108225</name>
</gene>
<sequence length="154" mass="16655">MIKSPVRLTAAVLTAGLIGVGGPVAYGALGNEAPSERAGAAYLETSLFFGTAMPGGGEPVSDEQFHAFVDEVVTPQFPAGLTVQDGYGQYRDGHGVIEREKSFELVLLYPVAEYDANDPKIEGIREEYKKRFAQESVARVDDRTAVDFWRPSLA</sequence>
<evidence type="ECO:0000313" key="1">
    <source>
        <dbReference type="EMBL" id="SDZ49266.1"/>
    </source>
</evidence>
<proteinExistence type="predicted"/>
<dbReference type="STRING" id="418495.SAMN05216215_108225"/>
<accession>A0A1H3TGA6</accession>
<dbReference type="InterPro" id="IPR021957">
    <property type="entry name" value="DUF3574"/>
</dbReference>
<evidence type="ECO:0000313" key="2">
    <source>
        <dbReference type="Proteomes" id="UP000199529"/>
    </source>
</evidence>
<dbReference type="Proteomes" id="UP000199529">
    <property type="component" value="Unassembled WGS sequence"/>
</dbReference>
<dbReference type="OrthoDB" id="794286at2"/>
<dbReference type="AlphaFoldDB" id="A0A1H3TGA6"/>
<evidence type="ECO:0008006" key="3">
    <source>
        <dbReference type="Google" id="ProtNLM"/>
    </source>
</evidence>
<protein>
    <recommendedName>
        <fullName evidence="3">DUF3574 domain-containing protein</fullName>
    </recommendedName>
</protein>
<organism evidence="1 2">
    <name type="scientific">Saccharopolyspora shandongensis</name>
    <dbReference type="NCBI Taxonomy" id="418495"/>
    <lineage>
        <taxon>Bacteria</taxon>
        <taxon>Bacillati</taxon>
        <taxon>Actinomycetota</taxon>
        <taxon>Actinomycetes</taxon>
        <taxon>Pseudonocardiales</taxon>
        <taxon>Pseudonocardiaceae</taxon>
        <taxon>Saccharopolyspora</taxon>
    </lineage>
</organism>
<reference evidence="2" key="1">
    <citation type="submission" date="2016-10" db="EMBL/GenBank/DDBJ databases">
        <authorList>
            <person name="Varghese N."/>
            <person name="Submissions S."/>
        </authorList>
    </citation>
    <scope>NUCLEOTIDE SEQUENCE [LARGE SCALE GENOMIC DNA]</scope>
    <source>
        <strain evidence="2">CGMCC 4.3530</strain>
    </source>
</reference>
<dbReference type="RefSeq" id="WP_093278007.1">
    <property type="nucleotide sequence ID" value="NZ_FNOK01000082.1"/>
</dbReference>
<dbReference type="Pfam" id="PF12098">
    <property type="entry name" value="DUF3574"/>
    <property type="match status" value="1"/>
</dbReference>
<keyword evidence="2" id="KW-1185">Reference proteome</keyword>
<dbReference type="EMBL" id="FNOK01000082">
    <property type="protein sequence ID" value="SDZ49266.1"/>
    <property type="molecule type" value="Genomic_DNA"/>
</dbReference>